<accession>A0AAV0WDD0</accession>
<name>A0AAV0WDD0_9HEMI</name>
<organism evidence="1 2">
    <name type="scientific">Macrosiphum euphorbiae</name>
    <name type="common">potato aphid</name>
    <dbReference type="NCBI Taxonomy" id="13131"/>
    <lineage>
        <taxon>Eukaryota</taxon>
        <taxon>Metazoa</taxon>
        <taxon>Ecdysozoa</taxon>
        <taxon>Arthropoda</taxon>
        <taxon>Hexapoda</taxon>
        <taxon>Insecta</taxon>
        <taxon>Pterygota</taxon>
        <taxon>Neoptera</taxon>
        <taxon>Paraneoptera</taxon>
        <taxon>Hemiptera</taxon>
        <taxon>Sternorrhyncha</taxon>
        <taxon>Aphidomorpha</taxon>
        <taxon>Aphidoidea</taxon>
        <taxon>Aphididae</taxon>
        <taxon>Macrosiphini</taxon>
        <taxon>Macrosiphum</taxon>
    </lineage>
</organism>
<dbReference type="AlphaFoldDB" id="A0AAV0WDD0"/>
<sequence length="170" mass="19928">MASLEQVMCVGAAFIIIHNYYKNKIKYRSKRRWWVRQLLQRRKTYSGERFILDLHASDLFNNFTRMSSTDFEFLINLIGPKVAKENTNFRESISVSVRLAITLSFLSSGESYHSLLYIFKVSKQAISEIVPEVCEALISGLKNYIKMPTETNEWLKISADYEEKWNFPHV</sequence>
<dbReference type="Proteomes" id="UP001160148">
    <property type="component" value="Unassembled WGS sequence"/>
</dbReference>
<evidence type="ECO:0000313" key="2">
    <source>
        <dbReference type="Proteomes" id="UP001160148"/>
    </source>
</evidence>
<protein>
    <recommendedName>
        <fullName evidence="3">Nuclease HARBI1</fullName>
    </recommendedName>
</protein>
<reference evidence="1 2" key="1">
    <citation type="submission" date="2023-01" db="EMBL/GenBank/DDBJ databases">
        <authorList>
            <person name="Whitehead M."/>
        </authorList>
    </citation>
    <scope>NUCLEOTIDE SEQUENCE [LARGE SCALE GENOMIC DNA]</scope>
</reference>
<dbReference type="EMBL" id="CARXXK010000002">
    <property type="protein sequence ID" value="CAI6353894.1"/>
    <property type="molecule type" value="Genomic_DNA"/>
</dbReference>
<gene>
    <name evidence="1" type="ORF">MEUPH1_LOCUS9959</name>
</gene>
<evidence type="ECO:0008006" key="3">
    <source>
        <dbReference type="Google" id="ProtNLM"/>
    </source>
</evidence>
<evidence type="ECO:0000313" key="1">
    <source>
        <dbReference type="EMBL" id="CAI6353894.1"/>
    </source>
</evidence>
<keyword evidence="2" id="KW-1185">Reference proteome</keyword>
<comment type="caution">
    <text evidence="1">The sequence shown here is derived from an EMBL/GenBank/DDBJ whole genome shotgun (WGS) entry which is preliminary data.</text>
</comment>
<proteinExistence type="predicted"/>